<organism evidence="1 2">
    <name type="scientific">Meloidogyne enterolobii</name>
    <name type="common">Root-knot nematode worm</name>
    <name type="synonym">Meloidogyne mayaguensis</name>
    <dbReference type="NCBI Taxonomy" id="390850"/>
    <lineage>
        <taxon>Eukaryota</taxon>
        <taxon>Metazoa</taxon>
        <taxon>Ecdysozoa</taxon>
        <taxon>Nematoda</taxon>
        <taxon>Chromadorea</taxon>
        <taxon>Rhabditida</taxon>
        <taxon>Tylenchina</taxon>
        <taxon>Tylenchomorpha</taxon>
        <taxon>Tylenchoidea</taxon>
        <taxon>Meloidogynidae</taxon>
        <taxon>Meloidogyninae</taxon>
        <taxon>Meloidogyne</taxon>
    </lineage>
</organism>
<protein>
    <submittedName>
        <fullName evidence="1">Uncharacterized protein</fullName>
    </submittedName>
</protein>
<dbReference type="AlphaFoldDB" id="A0A6V7WZN8"/>
<evidence type="ECO:0000313" key="1">
    <source>
        <dbReference type="EMBL" id="CAD2192484.1"/>
    </source>
</evidence>
<dbReference type="EMBL" id="CAJEWN010000951">
    <property type="protein sequence ID" value="CAD2192484.1"/>
    <property type="molecule type" value="Genomic_DNA"/>
</dbReference>
<gene>
    <name evidence="1" type="ORF">MENT_LOCUS45374</name>
</gene>
<accession>A0A6V7WZN8</accession>
<evidence type="ECO:0000313" key="2">
    <source>
        <dbReference type="Proteomes" id="UP000580250"/>
    </source>
</evidence>
<comment type="caution">
    <text evidence="1">The sequence shown here is derived from an EMBL/GenBank/DDBJ whole genome shotgun (WGS) entry which is preliminary data.</text>
</comment>
<reference evidence="1 2" key="1">
    <citation type="submission" date="2020-08" db="EMBL/GenBank/DDBJ databases">
        <authorList>
            <person name="Koutsovoulos G."/>
            <person name="Danchin GJ E."/>
        </authorList>
    </citation>
    <scope>NUCLEOTIDE SEQUENCE [LARGE SCALE GENOMIC DNA]</scope>
</reference>
<proteinExistence type="predicted"/>
<dbReference type="Proteomes" id="UP000580250">
    <property type="component" value="Unassembled WGS sequence"/>
</dbReference>
<name>A0A6V7WZN8_MELEN</name>
<sequence length="156" mass="18382">MSRSNLSANSFSNVRRRPQILSKTSANVYCIYLIYKLYFSHTLYSPNFLINFLGRNTQCCKNCTFIGFIQTLSFLFLYTKHVQCHSQSLSSFHFRPISSPFYKSALSCKSLCFKDLIFKRLGGIVFENTRGQFTKIFRKLEYFYEIWQKPGPSYFI</sequence>